<comment type="caution">
    <text evidence="2">The sequence shown here is derived from an EMBL/GenBank/DDBJ whole genome shotgun (WGS) entry which is preliminary data.</text>
</comment>
<accession>A0ABR2T309</accession>
<sequence>MAGVVCISWCGSWLIGVGCDGWVRATFGADLGCHFKGAMELRSTPAPLREWMSPWGCTGRHSVLASASLSWPVCGMSIACHFESSISVLCYIELRCCLLHLAALTRFVCPLVAPYLAHKSPPLGRFL</sequence>
<dbReference type="Proteomes" id="UP001396334">
    <property type="component" value="Unassembled WGS sequence"/>
</dbReference>
<gene>
    <name evidence="2" type="ORF">V6N11_056162</name>
</gene>
<evidence type="ECO:0000313" key="2">
    <source>
        <dbReference type="EMBL" id="KAK9031876.1"/>
    </source>
</evidence>
<keyword evidence="1" id="KW-0732">Signal</keyword>
<evidence type="ECO:0008006" key="4">
    <source>
        <dbReference type="Google" id="ProtNLM"/>
    </source>
</evidence>
<feature type="chain" id="PRO_5047207706" description="Secreted protein" evidence="1">
    <location>
        <begin position="26"/>
        <end position="127"/>
    </location>
</feature>
<protein>
    <recommendedName>
        <fullName evidence="4">Secreted protein</fullName>
    </recommendedName>
</protein>
<organism evidence="2 3">
    <name type="scientific">Hibiscus sabdariffa</name>
    <name type="common">roselle</name>
    <dbReference type="NCBI Taxonomy" id="183260"/>
    <lineage>
        <taxon>Eukaryota</taxon>
        <taxon>Viridiplantae</taxon>
        <taxon>Streptophyta</taxon>
        <taxon>Embryophyta</taxon>
        <taxon>Tracheophyta</taxon>
        <taxon>Spermatophyta</taxon>
        <taxon>Magnoliopsida</taxon>
        <taxon>eudicotyledons</taxon>
        <taxon>Gunneridae</taxon>
        <taxon>Pentapetalae</taxon>
        <taxon>rosids</taxon>
        <taxon>malvids</taxon>
        <taxon>Malvales</taxon>
        <taxon>Malvaceae</taxon>
        <taxon>Malvoideae</taxon>
        <taxon>Hibiscus</taxon>
    </lineage>
</organism>
<reference evidence="2 3" key="1">
    <citation type="journal article" date="2024" name="G3 (Bethesda)">
        <title>Genome assembly of Hibiscus sabdariffa L. provides insights into metabolisms of medicinal natural products.</title>
        <authorList>
            <person name="Kim T."/>
        </authorList>
    </citation>
    <scope>NUCLEOTIDE SEQUENCE [LARGE SCALE GENOMIC DNA]</scope>
    <source>
        <strain evidence="2">TK-2024</strain>
        <tissue evidence="2">Old leaves</tissue>
    </source>
</reference>
<keyword evidence="3" id="KW-1185">Reference proteome</keyword>
<feature type="signal peptide" evidence="1">
    <location>
        <begin position="1"/>
        <end position="25"/>
    </location>
</feature>
<name>A0ABR2T309_9ROSI</name>
<evidence type="ECO:0000313" key="3">
    <source>
        <dbReference type="Proteomes" id="UP001396334"/>
    </source>
</evidence>
<dbReference type="EMBL" id="JBBPBN010000009">
    <property type="protein sequence ID" value="KAK9031876.1"/>
    <property type="molecule type" value="Genomic_DNA"/>
</dbReference>
<proteinExistence type="predicted"/>
<evidence type="ECO:0000256" key="1">
    <source>
        <dbReference type="SAM" id="SignalP"/>
    </source>
</evidence>